<dbReference type="RefSeq" id="WP_274051488.1">
    <property type="nucleotide sequence ID" value="NZ_CP059693.1"/>
</dbReference>
<evidence type="ECO:0000313" key="4">
    <source>
        <dbReference type="Proteomes" id="UP001215231"/>
    </source>
</evidence>
<protein>
    <recommendedName>
        <fullName evidence="5">Peptidase S74 domain-containing protein</fullName>
    </recommendedName>
</protein>
<dbReference type="Proteomes" id="UP001215231">
    <property type="component" value="Chromosome"/>
</dbReference>
<keyword evidence="4" id="KW-1185">Reference proteome</keyword>
<gene>
    <name evidence="3" type="ORF">H3N35_24450</name>
</gene>
<feature type="region of interest" description="Disordered" evidence="2">
    <location>
        <begin position="244"/>
        <end position="279"/>
    </location>
</feature>
<reference evidence="3 4" key="1">
    <citation type="journal article" date="2022" name="Mar. Drugs">
        <title>Bioassay-Guided Fractionation Leads to the Detection of Cholic Acid Generated by the Rare Thalassomonas sp.</title>
        <authorList>
            <person name="Pheiffer F."/>
            <person name="Schneider Y.K."/>
            <person name="Hansen E.H."/>
            <person name="Andersen J.H."/>
            <person name="Isaksson J."/>
            <person name="Busche T."/>
            <person name="R C."/>
            <person name="Kalinowski J."/>
            <person name="Zyl L.V."/>
            <person name="Trindade M."/>
        </authorList>
    </citation>
    <scope>NUCLEOTIDE SEQUENCE [LARGE SCALE GENOMIC DNA]</scope>
    <source>
        <strain evidence="3 4">A5K-61T</strain>
    </source>
</reference>
<sequence length="791" mass="82047">MDFNQISFIVSPSVSVVNGSKIVTLTGGVDSYYVFKGTAIFIDGYPPVEGYSGTLADSSGKSVITLAQPWSHPDVINKPLVAFNAIEGLSEAIRRAREISGTTLSMLDAFESLVNSELPTVDVILNGIATKQVPYGYLAKQVQALIDQGDGAVDTLLALQAGVANLQGTVDSIQGDLDVSKNAAAASETAAKVSETKAKTSENNSKSSEGAASASAAAALVSENAAKASEVLATQKADDASASQLAAKSSETKVKTSQSNAKLSETKSKTSETSSAASAGDALASKTAAANSASAAALSASSAGDDAAATAADVLASQVEVVKAQQEVIHAKAEVAKAQAEVVNAAAQVGLAQNQVTLAGNARVGAETAKVAAETAQSAAESAEINVNAGVVLAQQYANHPEDIFVPGTTEYSAFHWKNKTKQLADGTAPDAFKLGGVEAGDYYHLNNKPNAADVGALAQASFTSADLGYVADLNAISDKALFCTLSGTYANSPLGSGASLTGQLMVIKRKFSAGFSVYQQLMVNDRIWWRRGTGSPLTWNEWAEFYHQGNKPTPADVGAAPSGEYLVKGANIANAADLNTYVATGLYHQNTNASAATGINFPTAKAGMLMVTADGDMVYQSYHSYNGQGLYHRTRHSGSWQPWDRLYDSGNKPTVTDIGALASTGGDLTGAINFLNDTGDILTLDGKSAIQRTTQRGGLAIGCDDTLILGSGESRNTLAANVNVLGEHTYIGSDFDVFVHTNLQNGWAERKAFKFGEDGDFHIGDTPVKNTLDAMKTELANIEALALAGL</sequence>
<evidence type="ECO:0000313" key="3">
    <source>
        <dbReference type="EMBL" id="WDE11334.1"/>
    </source>
</evidence>
<evidence type="ECO:0000256" key="2">
    <source>
        <dbReference type="SAM" id="MobiDB-lite"/>
    </source>
</evidence>
<name>A0ABY7VE01_9GAMM</name>
<feature type="compositionally biased region" description="Polar residues" evidence="2">
    <location>
        <begin position="244"/>
        <end position="263"/>
    </location>
</feature>
<evidence type="ECO:0000256" key="1">
    <source>
        <dbReference type="SAM" id="Coils"/>
    </source>
</evidence>
<organism evidence="3 4">
    <name type="scientific">Thalassomonas haliotis</name>
    <dbReference type="NCBI Taxonomy" id="485448"/>
    <lineage>
        <taxon>Bacteria</taxon>
        <taxon>Pseudomonadati</taxon>
        <taxon>Pseudomonadota</taxon>
        <taxon>Gammaproteobacteria</taxon>
        <taxon>Alteromonadales</taxon>
        <taxon>Colwelliaceae</taxon>
        <taxon>Thalassomonas</taxon>
    </lineage>
</organism>
<keyword evidence="1" id="KW-0175">Coiled coil</keyword>
<proteinExistence type="predicted"/>
<feature type="coiled-coil region" evidence="1">
    <location>
        <begin position="321"/>
        <end position="348"/>
    </location>
</feature>
<dbReference type="EMBL" id="CP059693">
    <property type="protein sequence ID" value="WDE11334.1"/>
    <property type="molecule type" value="Genomic_DNA"/>
</dbReference>
<feature type="compositionally biased region" description="Low complexity" evidence="2">
    <location>
        <begin position="201"/>
        <end position="210"/>
    </location>
</feature>
<feature type="region of interest" description="Disordered" evidence="2">
    <location>
        <begin position="188"/>
        <end position="210"/>
    </location>
</feature>
<dbReference type="CDD" id="cd19958">
    <property type="entry name" value="pyocin_knob"/>
    <property type="match status" value="1"/>
</dbReference>
<evidence type="ECO:0008006" key="5">
    <source>
        <dbReference type="Google" id="ProtNLM"/>
    </source>
</evidence>
<accession>A0ABY7VE01</accession>